<name>A0A9W9Y847_9CNID</name>
<reference evidence="1" key="1">
    <citation type="submission" date="2023-01" db="EMBL/GenBank/DDBJ databases">
        <title>Genome assembly of the deep-sea coral Lophelia pertusa.</title>
        <authorList>
            <person name="Herrera S."/>
            <person name="Cordes E."/>
        </authorList>
    </citation>
    <scope>NUCLEOTIDE SEQUENCE</scope>
    <source>
        <strain evidence="1">USNM1676648</strain>
        <tissue evidence="1">Polyp</tissue>
    </source>
</reference>
<keyword evidence="2" id="KW-1185">Reference proteome</keyword>
<dbReference type="Gene3D" id="2.120.10.30">
    <property type="entry name" value="TolB, C-terminal domain"/>
    <property type="match status" value="1"/>
</dbReference>
<dbReference type="Proteomes" id="UP001163046">
    <property type="component" value="Unassembled WGS sequence"/>
</dbReference>
<dbReference type="OrthoDB" id="5990150at2759"/>
<comment type="caution">
    <text evidence="1">The sequence shown here is derived from an EMBL/GenBank/DDBJ whole genome shotgun (WGS) entry which is preliminary data.</text>
</comment>
<dbReference type="InterPro" id="IPR011042">
    <property type="entry name" value="6-blade_b-propeller_TolB-like"/>
</dbReference>
<evidence type="ECO:0000313" key="1">
    <source>
        <dbReference type="EMBL" id="KAJ7322036.1"/>
    </source>
</evidence>
<proteinExistence type="predicted"/>
<dbReference type="AlphaFoldDB" id="A0A9W9Y847"/>
<evidence type="ECO:0000313" key="2">
    <source>
        <dbReference type="Proteomes" id="UP001163046"/>
    </source>
</evidence>
<protein>
    <submittedName>
        <fullName evidence="1">Uncharacterized protein</fullName>
    </submittedName>
</protein>
<organism evidence="1 2">
    <name type="scientific">Desmophyllum pertusum</name>
    <dbReference type="NCBI Taxonomy" id="174260"/>
    <lineage>
        <taxon>Eukaryota</taxon>
        <taxon>Metazoa</taxon>
        <taxon>Cnidaria</taxon>
        <taxon>Anthozoa</taxon>
        <taxon>Hexacorallia</taxon>
        <taxon>Scleractinia</taxon>
        <taxon>Caryophylliina</taxon>
        <taxon>Caryophylliidae</taxon>
        <taxon>Desmophyllum</taxon>
    </lineage>
</organism>
<sequence>MVLGTVIVAERIGNVYCLDLHSKLQVKTASMKKAEMEAFVARQKVHIDHENAKNHSREEFKSAINRFLQSNKKSVTNKGTKLDLEPCIKTPVAMTSLADEIIFIADTGTRRLVEARVEKADFKLQCHMRMVMNFNSNVNPTRLCVIEGQQKLLPADSGTVGGLLMLNLEDGTTLQLLQNGTSVLDGTNEIQKVDTIIGNGTSGTEDGLIDVARVSHPTGIIAEHGTIFFVDTSSKSIRLITRVSALIKYMRIMEDIYRTFFIHSDILGHAELPSLLKAEQRIEKAEKMLTQMLQNPRLSSKLQESCTDHREHQPRKQ</sequence>
<accession>A0A9W9Y847</accession>
<dbReference type="EMBL" id="MU827820">
    <property type="protein sequence ID" value="KAJ7322036.1"/>
    <property type="molecule type" value="Genomic_DNA"/>
</dbReference>
<gene>
    <name evidence="1" type="ORF">OS493_033199</name>
</gene>